<sequence>MTRIIVVGGGAGGLELATKLGRQLGRKGKAEVILVDRNRTHLWKPLLHEVATGAMDTGIDGLSYRSQAHNHGFSFHLGTLIDIDRDNKQIKLAPLADDNGKQVVGERSLSYDILVMAIGSVSNDFGTRGVRDHCIFLDSPQQAERFHDEMMNRFLQYAESDTVDEKVDIAIVGGGATGVELSAELYNAVEHLGAYGFRKLTRDCLRLTLVEAGPRILPALPERISAMAHKELRELGVDVRVGTMVVEATAEGLKTKDDELIPANLMVWAAGIKAPDFMKDIAGLETNRINQLAVRDTLQTTRDDSIFVIGDCAYCLQGDGKAVPPRAQSAHQMASLAYDNIIASLNGKALKPYVYKDHGSLVNLSRYSTVGSLMGNLMRGSMMVEGRIARTVYVSLYRMHQVALHGYTRTGLMMLVGRINRFLRPRLKLH</sequence>
<protein>
    <submittedName>
        <fullName evidence="7">FAD-dependent oxidoreductase</fullName>
    </submittedName>
</protein>
<dbReference type="Pfam" id="PF07992">
    <property type="entry name" value="Pyr_redox_2"/>
    <property type="match status" value="1"/>
</dbReference>
<proteinExistence type="inferred from homology"/>
<dbReference type="PANTHER" id="PTHR43706">
    <property type="entry name" value="NADH DEHYDROGENASE"/>
    <property type="match status" value="1"/>
</dbReference>
<feature type="domain" description="FAD/NAD(P)-binding" evidence="6">
    <location>
        <begin position="3"/>
        <end position="334"/>
    </location>
</feature>
<organism evidence="7 8">
    <name type="scientific">Oceanimonas doudoroffii</name>
    <dbReference type="NCBI Taxonomy" id="84158"/>
    <lineage>
        <taxon>Bacteria</taxon>
        <taxon>Pseudomonadati</taxon>
        <taxon>Pseudomonadota</taxon>
        <taxon>Gammaproteobacteria</taxon>
        <taxon>Aeromonadales</taxon>
        <taxon>Aeromonadaceae</taxon>
        <taxon>Oceanimonas</taxon>
    </lineage>
</organism>
<dbReference type="FunFam" id="3.50.50.100:FF:000001">
    <property type="entry name" value="NADH dehydrogenase"/>
    <property type="match status" value="1"/>
</dbReference>
<dbReference type="AlphaFoldDB" id="A0A233RG61"/>
<evidence type="ECO:0000313" key="7">
    <source>
        <dbReference type="EMBL" id="OXY82378.1"/>
    </source>
</evidence>
<dbReference type="InterPro" id="IPR045024">
    <property type="entry name" value="NDH-2"/>
</dbReference>
<evidence type="ECO:0000256" key="5">
    <source>
        <dbReference type="ARBA" id="ARBA00023027"/>
    </source>
</evidence>
<dbReference type="GO" id="GO:0003954">
    <property type="term" value="F:NADH dehydrogenase activity"/>
    <property type="evidence" value="ECO:0007669"/>
    <property type="project" value="InterPro"/>
</dbReference>
<comment type="similarity">
    <text evidence="1">Belongs to the NADH dehydrogenase family.</text>
</comment>
<keyword evidence="3" id="KW-0274">FAD</keyword>
<keyword evidence="5" id="KW-0520">NAD</keyword>
<evidence type="ECO:0000256" key="2">
    <source>
        <dbReference type="ARBA" id="ARBA00022630"/>
    </source>
</evidence>
<dbReference type="PRINTS" id="PR00368">
    <property type="entry name" value="FADPNR"/>
</dbReference>
<dbReference type="GO" id="GO:0008137">
    <property type="term" value="F:NADH dehydrogenase (ubiquinone) activity"/>
    <property type="evidence" value="ECO:0007669"/>
    <property type="project" value="TreeGrafter"/>
</dbReference>
<dbReference type="InterPro" id="IPR023753">
    <property type="entry name" value="FAD/NAD-binding_dom"/>
</dbReference>
<dbReference type="Gene3D" id="3.50.50.100">
    <property type="match status" value="1"/>
</dbReference>
<keyword evidence="4" id="KW-0560">Oxidoreductase</keyword>
<keyword evidence="2" id="KW-0285">Flavoprotein</keyword>
<accession>A0A233RG61</accession>
<dbReference type="SUPFAM" id="SSF51905">
    <property type="entry name" value="FAD/NAD(P)-binding domain"/>
    <property type="match status" value="1"/>
</dbReference>
<dbReference type="InterPro" id="IPR036188">
    <property type="entry name" value="FAD/NAD-bd_sf"/>
</dbReference>
<dbReference type="OrthoDB" id="9781621at2"/>
<dbReference type="Proteomes" id="UP000242757">
    <property type="component" value="Unassembled WGS sequence"/>
</dbReference>
<dbReference type="PANTHER" id="PTHR43706:SF9">
    <property type="entry name" value="TYPE II NADH:QUINONE OXIDOREDUCTASE"/>
    <property type="match status" value="1"/>
</dbReference>
<name>A0A233RG61_9GAMM</name>
<keyword evidence="8" id="KW-1185">Reference proteome</keyword>
<comment type="caution">
    <text evidence="7">The sequence shown here is derived from an EMBL/GenBank/DDBJ whole genome shotgun (WGS) entry which is preliminary data.</text>
</comment>
<dbReference type="PRINTS" id="PR00411">
    <property type="entry name" value="PNDRDTASEI"/>
</dbReference>
<evidence type="ECO:0000313" key="8">
    <source>
        <dbReference type="Proteomes" id="UP000242757"/>
    </source>
</evidence>
<evidence type="ECO:0000256" key="4">
    <source>
        <dbReference type="ARBA" id="ARBA00023002"/>
    </source>
</evidence>
<dbReference type="EMBL" id="NBIM01000001">
    <property type="protein sequence ID" value="OXY82378.1"/>
    <property type="molecule type" value="Genomic_DNA"/>
</dbReference>
<dbReference type="RefSeq" id="WP_094199158.1">
    <property type="nucleotide sequence ID" value="NZ_NBIM01000001.1"/>
</dbReference>
<evidence type="ECO:0000259" key="6">
    <source>
        <dbReference type="Pfam" id="PF07992"/>
    </source>
</evidence>
<reference evidence="7 8" key="1">
    <citation type="submission" date="2017-08" db="EMBL/GenBank/DDBJ databases">
        <title>A Genome Sequence of Oceanimonas doudoroffii ATCC 27123T.</title>
        <authorList>
            <person name="Brennan M.A."/>
            <person name="Maclea K.S."/>
            <person name="Mcclelland W.D."/>
            <person name="Trachtenberg A.M."/>
        </authorList>
    </citation>
    <scope>NUCLEOTIDE SEQUENCE [LARGE SCALE GENOMIC DNA]</scope>
    <source>
        <strain evidence="7 8">ATCC 27123</strain>
    </source>
</reference>
<evidence type="ECO:0000256" key="3">
    <source>
        <dbReference type="ARBA" id="ARBA00022827"/>
    </source>
</evidence>
<evidence type="ECO:0000256" key="1">
    <source>
        <dbReference type="ARBA" id="ARBA00005272"/>
    </source>
</evidence>
<gene>
    <name evidence="7" type="ORF">B6S08_02255</name>
</gene>